<evidence type="ECO:0000256" key="12">
    <source>
        <dbReference type="ARBA" id="ARBA00034808"/>
    </source>
</evidence>
<evidence type="ECO:0000256" key="6">
    <source>
        <dbReference type="ARBA" id="ARBA00022839"/>
    </source>
</evidence>
<keyword evidence="4 14" id="KW-0378">Hydrolase</keyword>
<evidence type="ECO:0000256" key="7">
    <source>
        <dbReference type="ARBA" id="ARBA00022840"/>
    </source>
</evidence>
<gene>
    <name evidence="17" type="primary">addA</name>
    <name evidence="17" type="ORF">H9943_05685</name>
</gene>
<dbReference type="InterPro" id="IPR014016">
    <property type="entry name" value="UvrD-like_ATP-bd"/>
</dbReference>
<evidence type="ECO:0000256" key="14">
    <source>
        <dbReference type="PROSITE-ProRule" id="PRU00560"/>
    </source>
</evidence>
<dbReference type="GO" id="GO:0005829">
    <property type="term" value="C:cytosol"/>
    <property type="evidence" value="ECO:0007669"/>
    <property type="project" value="TreeGrafter"/>
</dbReference>
<evidence type="ECO:0000256" key="9">
    <source>
        <dbReference type="ARBA" id="ARBA00023204"/>
    </source>
</evidence>
<evidence type="ECO:0000259" key="15">
    <source>
        <dbReference type="PROSITE" id="PS51198"/>
    </source>
</evidence>
<evidence type="ECO:0000256" key="8">
    <source>
        <dbReference type="ARBA" id="ARBA00023125"/>
    </source>
</evidence>
<feature type="domain" description="UvrD-like helicase ATP-binding" evidence="15">
    <location>
        <begin position="3"/>
        <end position="468"/>
    </location>
</feature>
<reference evidence="17" key="1">
    <citation type="journal article" date="2021" name="PeerJ">
        <title>Extensive microbial diversity within the chicken gut microbiome revealed by metagenomics and culture.</title>
        <authorList>
            <person name="Gilroy R."/>
            <person name="Ravi A."/>
            <person name="Getino M."/>
            <person name="Pursley I."/>
            <person name="Horton D.L."/>
            <person name="Alikhan N.F."/>
            <person name="Baker D."/>
            <person name="Gharbi K."/>
            <person name="Hall N."/>
            <person name="Watson M."/>
            <person name="Adriaenssens E.M."/>
            <person name="Foster-Nyarko E."/>
            <person name="Jarju S."/>
            <person name="Secka A."/>
            <person name="Antonio M."/>
            <person name="Oren A."/>
            <person name="Chaudhuri R.R."/>
            <person name="La Ragione R."/>
            <person name="Hildebrand F."/>
            <person name="Pallen M.J."/>
        </authorList>
    </citation>
    <scope>NUCLEOTIDE SEQUENCE</scope>
    <source>
        <strain evidence="17">ChiBcec8-14828</strain>
    </source>
</reference>
<keyword evidence="10" id="KW-0413">Isomerase</keyword>
<dbReference type="PANTHER" id="PTHR11070:SF48">
    <property type="entry name" value="ATP-DEPENDENT HELICASE_NUCLEASE SUBUNIT A"/>
    <property type="match status" value="1"/>
</dbReference>
<dbReference type="InterPro" id="IPR027417">
    <property type="entry name" value="P-loop_NTPase"/>
</dbReference>
<keyword evidence="5 14" id="KW-0347">Helicase</keyword>
<dbReference type="GO" id="GO:0004527">
    <property type="term" value="F:exonuclease activity"/>
    <property type="evidence" value="ECO:0007669"/>
    <property type="project" value="UniProtKB-KW"/>
</dbReference>
<name>A0A9D2M3B1_9FIRM</name>
<dbReference type="Proteomes" id="UP000824209">
    <property type="component" value="Unassembled WGS sequence"/>
</dbReference>
<dbReference type="PROSITE" id="PS51217">
    <property type="entry name" value="UVRD_HELICASE_CTER"/>
    <property type="match status" value="1"/>
</dbReference>
<evidence type="ECO:0000256" key="10">
    <source>
        <dbReference type="ARBA" id="ARBA00023235"/>
    </source>
</evidence>
<evidence type="ECO:0000256" key="5">
    <source>
        <dbReference type="ARBA" id="ARBA00022806"/>
    </source>
</evidence>
<dbReference type="GO" id="GO:0000725">
    <property type="term" value="P:recombinational repair"/>
    <property type="evidence" value="ECO:0007669"/>
    <property type="project" value="TreeGrafter"/>
</dbReference>
<evidence type="ECO:0000259" key="16">
    <source>
        <dbReference type="PROSITE" id="PS51217"/>
    </source>
</evidence>
<dbReference type="InterPro" id="IPR011604">
    <property type="entry name" value="PDDEXK-like_dom_sf"/>
</dbReference>
<evidence type="ECO:0000256" key="3">
    <source>
        <dbReference type="ARBA" id="ARBA00022763"/>
    </source>
</evidence>
<evidence type="ECO:0000256" key="13">
    <source>
        <dbReference type="ARBA" id="ARBA00048988"/>
    </source>
</evidence>
<keyword evidence="3" id="KW-0227">DNA damage</keyword>
<dbReference type="GO" id="GO:0003677">
    <property type="term" value="F:DNA binding"/>
    <property type="evidence" value="ECO:0007669"/>
    <property type="project" value="UniProtKB-KW"/>
</dbReference>
<dbReference type="PROSITE" id="PS51198">
    <property type="entry name" value="UVRD_HELICASE_ATP_BIND"/>
    <property type="match status" value="1"/>
</dbReference>
<keyword evidence="2 14" id="KW-0547">Nucleotide-binding</keyword>
<evidence type="ECO:0000313" key="17">
    <source>
        <dbReference type="EMBL" id="HJB39871.1"/>
    </source>
</evidence>
<comment type="catalytic activity">
    <reaction evidence="11">
        <text>Couples ATP hydrolysis with the unwinding of duplex DNA by translocating in the 3'-5' direction.</text>
        <dbReference type="EC" id="5.6.2.4"/>
    </reaction>
</comment>
<dbReference type="InterPro" id="IPR014152">
    <property type="entry name" value="AddA"/>
</dbReference>
<dbReference type="InterPro" id="IPR014017">
    <property type="entry name" value="DNA_helicase_UvrD-like_C"/>
</dbReference>
<proteinExistence type="predicted"/>
<organism evidence="17 18">
    <name type="scientific">Candidatus Ruthenibacterium avium</name>
    <dbReference type="NCBI Taxonomy" id="2838751"/>
    <lineage>
        <taxon>Bacteria</taxon>
        <taxon>Bacillati</taxon>
        <taxon>Bacillota</taxon>
        <taxon>Clostridia</taxon>
        <taxon>Eubacteriales</taxon>
        <taxon>Oscillospiraceae</taxon>
        <taxon>Ruthenibacterium</taxon>
    </lineage>
</organism>
<dbReference type="Gene3D" id="3.90.320.10">
    <property type="match status" value="1"/>
</dbReference>
<feature type="binding site" evidence="14">
    <location>
        <begin position="24"/>
        <end position="31"/>
    </location>
    <ligand>
        <name>ATP</name>
        <dbReference type="ChEBI" id="CHEBI:30616"/>
    </ligand>
</feature>
<dbReference type="GO" id="GO:0006302">
    <property type="term" value="P:double-strand break repair"/>
    <property type="evidence" value="ECO:0007669"/>
    <property type="project" value="InterPro"/>
</dbReference>
<dbReference type="SUPFAM" id="SSF52540">
    <property type="entry name" value="P-loop containing nucleoside triphosphate hydrolases"/>
    <property type="match status" value="1"/>
</dbReference>
<dbReference type="Pfam" id="PF13361">
    <property type="entry name" value="UvrD_C"/>
    <property type="match status" value="1"/>
</dbReference>
<dbReference type="InterPro" id="IPR038726">
    <property type="entry name" value="PDDEXK_AddAB-type"/>
</dbReference>
<dbReference type="EMBL" id="DWYA01000053">
    <property type="protein sequence ID" value="HJB39871.1"/>
    <property type="molecule type" value="Genomic_DNA"/>
</dbReference>
<evidence type="ECO:0000256" key="4">
    <source>
        <dbReference type="ARBA" id="ARBA00022801"/>
    </source>
</evidence>
<dbReference type="GO" id="GO:0005524">
    <property type="term" value="F:ATP binding"/>
    <property type="evidence" value="ECO:0007669"/>
    <property type="project" value="UniProtKB-UniRule"/>
</dbReference>
<dbReference type="InterPro" id="IPR011335">
    <property type="entry name" value="Restrct_endonuc-II-like"/>
</dbReference>
<dbReference type="GO" id="GO:0033202">
    <property type="term" value="C:DNA helicase complex"/>
    <property type="evidence" value="ECO:0007669"/>
    <property type="project" value="TreeGrafter"/>
</dbReference>
<keyword evidence="6" id="KW-0269">Exonuclease</keyword>
<dbReference type="GO" id="GO:0043138">
    <property type="term" value="F:3'-5' DNA helicase activity"/>
    <property type="evidence" value="ECO:0007669"/>
    <property type="project" value="UniProtKB-EC"/>
</dbReference>
<comment type="catalytic activity">
    <reaction evidence="13">
        <text>ATP + H2O = ADP + phosphate + H(+)</text>
        <dbReference type="Rhea" id="RHEA:13065"/>
        <dbReference type="ChEBI" id="CHEBI:15377"/>
        <dbReference type="ChEBI" id="CHEBI:15378"/>
        <dbReference type="ChEBI" id="CHEBI:30616"/>
        <dbReference type="ChEBI" id="CHEBI:43474"/>
        <dbReference type="ChEBI" id="CHEBI:456216"/>
        <dbReference type="EC" id="5.6.2.4"/>
    </reaction>
</comment>
<sequence length="1158" mass="127620">MAMGWTPAQRAAIEDRGGTLLVSAAAGSGKTAVLVERAVQLICDAHASVSADRLLIVTFTRAAAQELRARIAVRLTEEMAKRPGDVWLRRQKLLLGRADIGTIDAFCMQLLKRYFAQLDLPPDFTLAEDALSHSLRQSALAQTMEEMYEDGDFTAFASLYGKARTDEFAASSVLAFYDFLRTLPSPHAAMEAFCRQYESDEPLGGTLWGKTLLRHAADAVDSAMAILKNAAALCRDDEALAKGYLPALEEDMAFVIALKELVNQGRWDSAAVQAQSYAPARLRAVKGADEGAKEAVKTLRKEAKEILDGLQEDVFFCTEEEFAADRARIAPLLRALARAVKRFETLFYQAKMEEKALEYSDFEHLALRLLCDENGEKTAIARQVAARYDAVMVDEYQDTNTIQAQLYRCLANDDESNLFFVGDVKQSIYRFRMADPRSFLQKKDAFAPYQPNGAHPMTITLANNFRSSQNVIGAINDVFRTIMSRAVGGVAYEGDEALHAGICDGYDGGAMEVLLAEDGDSDEPGDAQMIARRIVQMVREGFLVREKGGTTRPCNFGDFCILLRSRGHFTAYETAMTLCGVPACADAGEDPISSTEAAPLLCLLRVIDNPAKDVALAGAMLSPMFGFLPDDLAALRLASPETSLYGALLQSEDERMQRLAALLHTLRRLAATEPVDILCEEILARTHYFAAVGAMENGAVRRENLRAFTAFARTAGENGLAAFLRTVDHVLESGAPVASAPPVLAQGSVSIMTIHRSKGLEFPVVFLAECERKFYMRDAYQPVVFHPELGVGLALRQEGGLFSTVPQRAVRLLQKQETISEEMRILYVALTRARDKLFVSAAVKRPESYLSKLALRLEGQGGAVPYVTQNASCFADWLCMAALLHPDAHSLRKRAGAAGLPLIAAEGSVIASFGESGEAQEELPAQEAQGRAEPDEALYQTLMKNFAAKYPDEALASLPVKLSVSELTHGGYAEQLQRPAFLQKEKMTAAERGTAMHTVLQFADFERAREDLNGELERLREGGWLTEHTVRHADRAALEAFFHSAVCARMCSAKKLLREYAFFTAVPAKYVQPDLDERFAHRPVAVQGIADAVLVFDDGMEIVDYKTDHVRNGEMLREKYRRQLLLYRAALEKKLSLPVKKCTIYSLHLSQEIDVPIE</sequence>
<dbReference type="InterPro" id="IPR000212">
    <property type="entry name" value="DNA_helicase_UvrD/REP"/>
</dbReference>
<protein>
    <recommendedName>
        <fullName evidence="12">DNA 3'-5' helicase</fullName>
        <ecNumber evidence="12">5.6.2.4</ecNumber>
    </recommendedName>
</protein>
<dbReference type="PANTHER" id="PTHR11070">
    <property type="entry name" value="UVRD / RECB / PCRA DNA HELICASE FAMILY MEMBER"/>
    <property type="match status" value="1"/>
</dbReference>
<keyword evidence="1" id="KW-0540">Nuclease</keyword>
<keyword evidence="9" id="KW-0234">DNA repair</keyword>
<evidence type="ECO:0000256" key="11">
    <source>
        <dbReference type="ARBA" id="ARBA00034617"/>
    </source>
</evidence>
<dbReference type="Pfam" id="PF12705">
    <property type="entry name" value="PDDEXK_1"/>
    <property type="match status" value="1"/>
</dbReference>
<comment type="caution">
    <text evidence="17">The sequence shown here is derived from an EMBL/GenBank/DDBJ whole genome shotgun (WGS) entry which is preliminary data.</text>
</comment>
<dbReference type="EC" id="5.6.2.4" evidence="12"/>
<dbReference type="Gene3D" id="1.10.486.10">
    <property type="entry name" value="PCRA, domain 4"/>
    <property type="match status" value="1"/>
</dbReference>
<keyword evidence="7 14" id="KW-0067">ATP-binding</keyword>
<keyword evidence="8" id="KW-0238">DNA-binding</keyword>
<dbReference type="AlphaFoldDB" id="A0A9D2M3B1"/>
<evidence type="ECO:0000256" key="1">
    <source>
        <dbReference type="ARBA" id="ARBA00022722"/>
    </source>
</evidence>
<evidence type="ECO:0000313" key="18">
    <source>
        <dbReference type="Proteomes" id="UP000824209"/>
    </source>
</evidence>
<reference evidence="17" key="2">
    <citation type="submission" date="2021-04" db="EMBL/GenBank/DDBJ databases">
        <authorList>
            <person name="Gilroy R."/>
        </authorList>
    </citation>
    <scope>NUCLEOTIDE SEQUENCE</scope>
    <source>
        <strain evidence="17">ChiBcec8-14828</strain>
    </source>
</reference>
<dbReference type="SUPFAM" id="SSF52980">
    <property type="entry name" value="Restriction endonuclease-like"/>
    <property type="match status" value="1"/>
</dbReference>
<dbReference type="Gene3D" id="3.40.50.300">
    <property type="entry name" value="P-loop containing nucleotide triphosphate hydrolases"/>
    <property type="match status" value="4"/>
</dbReference>
<feature type="domain" description="UvrD-like helicase C-terminal" evidence="16">
    <location>
        <begin position="480"/>
        <end position="759"/>
    </location>
</feature>
<evidence type="ECO:0000256" key="2">
    <source>
        <dbReference type="ARBA" id="ARBA00022741"/>
    </source>
</evidence>
<accession>A0A9D2M3B1</accession>
<dbReference type="NCBIfam" id="TIGR02785">
    <property type="entry name" value="addA_Gpos"/>
    <property type="match status" value="1"/>
</dbReference>
<dbReference type="Pfam" id="PF00580">
    <property type="entry name" value="UvrD-helicase"/>
    <property type="match status" value="1"/>
</dbReference>